<evidence type="ECO:0000313" key="1">
    <source>
        <dbReference type="EMBL" id="MBB3062773.1"/>
    </source>
</evidence>
<dbReference type="Gene3D" id="2.60.270.50">
    <property type="match status" value="1"/>
</dbReference>
<proteinExistence type="predicted"/>
<sequence length="149" mass="16811">MTHNVVLTNSADVESEWCGTDIWGCHAGITLVNKTGNRLSLGDNGFTNKSAGWCENPPSSLDSGDRYYFKATLYPPGFWGIKGYFTYQMNDASNTKYNFHWHQPTIGGWGYTEKFEGAASGSYRSHVNWDPEHNITHFNLYVTITLERA</sequence>
<dbReference type="EMBL" id="JACHWZ010000020">
    <property type="protein sequence ID" value="MBB3062773.1"/>
    <property type="molecule type" value="Genomic_DNA"/>
</dbReference>
<dbReference type="AlphaFoldDB" id="A0A7W4ZAE0"/>
<dbReference type="RefSeq" id="WP_183462363.1">
    <property type="nucleotide sequence ID" value="NZ_JACHWZ010000020.1"/>
</dbReference>
<name>A0A7W4ZAE0_9GAMM</name>
<reference evidence="1 2" key="1">
    <citation type="submission" date="2020-08" db="EMBL/GenBank/DDBJ databases">
        <title>Genomic Encyclopedia of Type Strains, Phase III (KMG-III): the genomes of soil and plant-associated and newly described type strains.</title>
        <authorList>
            <person name="Whitman W."/>
        </authorList>
    </citation>
    <scope>NUCLEOTIDE SEQUENCE [LARGE SCALE GENOMIC DNA]</scope>
    <source>
        <strain evidence="1 2">CECT 8799</strain>
    </source>
</reference>
<gene>
    <name evidence="1" type="ORF">FHS09_003622</name>
</gene>
<protein>
    <submittedName>
        <fullName evidence="1">Uncharacterized protein</fullName>
    </submittedName>
</protein>
<evidence type="ECO:0000313" key="2">
    <source>
        <dbReference type="Proteomes" id="UP000535937"/>
    </source>
</evidence>
<keyword evidence="2" id="KW-1185">Reference proteome</keyword>
<organism evidence="1 2">
    <name type="scientific">Microbulbifer rhizosphaerae</name>
    <dbReference type="NCBI Taxonomy" id="1562603"/>
    <lineage>
        <taxon>Bacteria</taxon>
        <taxon>Pseudomonadati</taxon>
        <taxon>Pseudomonadota</taxon>
        <taxon>Gammaproteobacteria</taxon>
        <taxon>Cellvibrionales</taxon>
        <taxon>Microbulbiferaceae</taxon>
        <taxon>Microbulbifer</taxon>
    </lineage>
</organism>
<dbReference type="Proteomes" id="UP000535937">
    <property type="component" value="Unassembled WGS sequence"/>
</dbReference>
<accession>A0A7W4ZAE0</accession>
<comment type="caution">
    <text evidence="1">The sequence shown here is derived from an EMBL/GenBank/DDBJ whole genome shotgun (WGS) entry which is preliminary data.</text>
</comment>